<evidence type="ECO:0000259" key="1">
    <source>
        <dbReference type="Pfam" id="PF01636"/>
    </source>
</evidence>
<reference evidence="2 3" key="1">
    <citation type="submission" date="2017-09" db="EMBL/GenBank/DDBJ databases">
        <title>Depth-based differentiation of microbial function through sediment-hosted aquifers and enrichment of novel symbionts in the deep terrestrial subsurface.</title>
        <authorList>
            <person name="Probst A.J."/>
            <person name="Ladd B."/>
            <person name="Jarett J.K."/>
            <person name="Geller-Mcgrath D.E."/>
            <person name="Sieber C.M."/>
            <person name="Emerson J.B."/>
            <person name="Anantharaman K."/>
            <person name="Thomas B.C."/>
            <person name="Malmstrom R."/>
            <person name="Stieglmeier M."/>
            <person name="Klingl A."/>
            <person name="Woyke T."/>
            <person name="Ryan C.M."/>
            <person name="Banfield J.F."/>
        </authorList>
    </citation>
    <scope>NUCLEOTIDE SEQUENCE [LARGE SCALE GENOMIC DNA]</scope>
    <source>
        <strain evidence="2">CG17_big_fil_post_rev_8_21_14_2_50_48_46</strain>
    </source>
</reference>
<dbReference type="PANTHER" id="PTHR21310">
    <property type="entry name" value="AMINOGLYCOSIDE PHOSPHOTRANSFERASE-RELATED-RELATED"/>
    <property type="match status" value="1"/>
</dbReference>
<dbReference type="Gene3D" id="3.30.200.20">
    <property type="entry name" value="Phosphorylase Kinase, domain 1"/>
    <property type="match status" value="1"/>
</dbReference>
<gene>
    <name evidence="2" type="ORF">COW36_20105</name>
</gene>
<comment type="caution">
    <text evidence="2">The sequence shown here is derived from an EMBL/GenBank/DDBJ whole genome shotgun (WGS) entry which is preliminary data.</text>
</comment>
<sequence>MTAPLWQAEYEISHAQAQALISRQFPELCPLELHYLGQGWDNQVFSVNQDWLFRFPRRKIALDLLATELKLLKPLAEVLPLQIPVPQFLGQPADDYPWPFAGYHLISGQSACQCALSPAERRAMAPRLADLLKSLHTRPTAWREHYQIPPDRLQKVNLAERLPQTRERLREARDKRLLEEIEPFEHFLAGLPAETPSDRPKALVHGDLYLRHLIVNENHDLVGIIDWGDAHWGDPATDLSLVFAFLPPSARPAFWQSYGEVSELTQNLARFRAIFHSLALLLYAEDTADTLLFNEARRSLGWILSEQID</sequence>
<dbReference type="InterPro" id="IPR011009">
    <property type="entry name" value="Kinase-like_dom_sf"/>
</dbReference>
<dbReference type="Pfam" id="PF01636">
    <property type="entry name" value="APH"/>
    <property type="match status" value="1"/>
</dbReference>
<dbReference type="InterPro" id="IPR051678">
    <property type="entry name" value="AGP_Transferase"/>
</dbReference>
<dbReference type="Gene3D" id="3.90.1200.10">
    <property type="match status" value="1"/>
</dbReference>
<dbReference type="PANTHER" id="PTHR21310:SF42">
    <property type="entry name" value="BIFUNCTIONAL AAC_APH"/>
    <property type="match status" value="1"/>
</dbReference>
<evidence type="ECO:0000313" key="2">
    <source>
        <dbReference type="EMBL" id="PIW14712.1"/>
    </source>
</evidence>
<dbReference type="AlphaFoldDB" id="A0A2M7G0G5"/>
<dbReference type="EMBL" id="PFFQ01000056">
    <property type="protein sequence ID" value="PIW14712.1"/>
    <property type="molecule type" value="Genomic_DNA"/>
</dbReference>
<accession>A0A2M7G0G5</accession>
<protein>
    <recommendedName>
        <fullName evidence="1">Aminoglycoside phosphotransferase domain-containing protein</fullName>
    </recommendedName>
</protein>
<dbReference type="InterPro" id="IPR002575">
    <property type="entry name" value="Aminoglycoside_PTrfase"/>
</dbReference>
<proteinExistence type="predicted"/>
<evidence type="ECO:0000313" key="3">
    <source>
        <dbReference type="Proteomes" id="UP000231019"/>
    </source>
</evidence>
<name>A0A2M7G0G5_9BACT</name>
<dbReference type="Proteomes" id="UP000231019">
    <property type="component" value="Unassembled WGS sequence"/>
</dbReference>
<dbReference type="SUPFAM" id="SSF56112">
    <property type="entry name" value="Protein kinase-like (PK-like)"/>
    <property type="match status" value="1"/>
</dbReference>
<feature type="domain" description="Aminoglycoside phosphotransferase" evidence="1">
    <location>
        <begin position="36"/>
        <end position="270"/>
    </location>
</feature>
<organism evidence="2 3">
    <name type="scientific">bacterium (Candidatus Blackallbacteria) CG17_big_fil_post_rev_8_21_14_2_50_48_46</name>
    <dbReference type="NCBI Taxonomy" id="2014261"/>
    <lineage>
        <taxon>Bacteria</taxon>
        <taxon>Candidatus Blackallbacteria</taxon>
    </lineage>
</organism>